<accession>A0ABZ1I6Z2</accession>
<evidence type="ECO:0000313" key="4">
    <source>
        <dbReference type="Proteomes" id="UP001330812"/>
    </source>
</evidence>
<evidence type="ECO:0000256" key="2">
    <source>
        <dbReference type="ARBA" id="ARBA00023002"/>
    </source>
</evidence>
<keyword evidence="4" id="KW-1185">Reference proteome</keyword>
<dbReference type="Pfam" id="PF13561">
    <property type="entry name" value="adh_short_C2"/>
    <property type="match status" value="1"/>
</dbReference>
<dbReference type="SUPFAM" id="SSF51735">
    <property type="entry name" value="NAD(P)-binding Rossmann-fold domains"/>
    <property type="match status" value="1"/>
</dbReference>
<keyword evidence="2" id="KW-0560">Oxidoreductase</keyword>
<dbReference type="InterPro" id="IPR020904">
    <property type="entry name" value="Sc_DH/Rdtase_CS"/>
</dbReference>
<organism evidence="3 4">
    <name type="scientific">Amycolatopsis rhabdoformis</name>
    <dbReference type="NCBI Taxonomy" id="1448059"/>
    <lineage>
        <taxon>Bacteria</taxon>
        <taxon>Bacillati</taxon>
        <taxon>Actinomycetota</taxon>
        <taxon>Actinomycetes</taxon>
        <taxon>Pseudonocardiales</taxon>
        <taxon>Pseudonocardiaceae</taxon>
        <taxon>Amycolatopsis</taxon>
    </lineage>
</organism>
<dbReference type="PANTHER" id="PTHR24321">
    <property type="entry name" value="DEHYDROGENASES, SHORT CHAIN"/>
    <property type="match status" value="1"/>
</dbReference>
<evidence type="ECO:0000256" key="1">
    <source>
        <dbReference type="ARBA" id="ARBA00006484"/>
    </source>
</evidence>
<dbReference type="PROSITE" id="PS00061">
    <property type="entry name" value="ADH_SHORT"/>
    <property type="match status" value="1"/>
</dbReference>
<dbReference type="Proteomes" id="UP001330812">
    <property type="component" value="Chromosome"/>
</dbReference>
<dbReference type="EMBL" id="CP142149">
    <property type="protein sequence ID" value="WSE29949.1"/>
    <property type="molecule type" value="Genomic_DNA"/>
</dbReference>
<proteinExistence type="inferred from homology"/>
<dbReference type="PANTHER" id="PTHR24321:SF14">
    <property type="entry name" value="SHORT-CHAIN TYPE DEHYDROGENASE_REDUCTASE BLR2146-RELATED"/>
    <property type="match status" value="1"/>
</dbReference>
<reference evidence="3 4" key="1">
    <citation type="journal article" date="2015" name="Int. J. Syst. Evol. Microbiol.">
        <title>Amycolatopsis rhabdoformis sp. nov., an actinomycete isolated from a tropical forest soil.</title>
        <authorList>
            <person name="Souza W.R."/>
            <person name="Silva R.E."/>
            <person name="Goodfellow M."/>
            <person name="Busarakam K."/>
            <person name="Figueiro F.S."/>
            <person name="Ferreira D."/>
            <person name="Rodrigues-Filho E."/>
            <person name="Moraes L.A.B."/>
            <person name="Zucchi T.D."/>
        </authorList>
    </citation>
    <scope>NUCLEOTIDE SEQUENCE [LARGE SCALE GENOMIC DNA]</scope>
    <source>
        <strain evidence="3 4">NCIMB 14900</strain>
    </source>
</reference>
<dbReference type="RefSeq" id="WP_326568906.1">
    <property type="nucleotide sequence ID" value="NZ_CP142149.1"/>
</dbReference>
<dbReference type="InterPro" id="IPR002347">
    <property type="entry name" value="SDR_fam"/>
</dbReference>
<dbReference type="InterPro" id="IPR036291">
    <property type="entry name" value="NAD(P)-bd_dom_sf"/>
</dbReference>
<dbReference type="PRINTS" id="PR00081">
    <property type="entry name" value="GDHRDH"/>
</dbReference>
<gene>
    <name evidence="3" type="ORF">VSH64_45375</name>
</gene>
<dbReference type="PRINTS" id="PR00080">
    <property type="entry name" value="SDRFAMILY"/>
</dbReference>
<protein>
    <submittedName>
        <fullName evidence="3">SDR family oxidoreductase</fullName>
    </submittedName>
</protein>
<comment type="similarity">
    <text evidence="1">Belongs to the short-chain dehydrogenases/reductases (SDR) family.</text>
</comment>
<sequence length="294" mass="30833">MPVTAPDARFRRRHLLRLIDSLPPEGFFMQDKVALVTGAGGGIGAACAAEFARRGAAVVLADINGEAAEARAAEIVRDGGRAIGVETDIADEKAVQAMISAAVDRFGRLDILHNNAAATFASQQDDDLTTMDADLWDRSLAVNLRGPMLGCKYAIPLMIEAGGGVIVNTSSGSGVIGEPTRFAYGASKAGLNSLTRSVAARYGKQNIRCVAVMPGITLGEQGLEALSGTHWLTMMARHHTTPRLGRFEDIAKFVAFVASDDAGFISGSVHAVDGGVLSVAPYAADMRECGTQPF</sequence>
<dbReference type="Gene3D" id="3.40.50.720">
    <property type="entry name" value="NAD(P)-binding Rossmann-like Domain"/>
    <property type="match status" value="1"/>
</dbReference>
<name>A0ABZ1I6Z2_9PSEU</name>
<evidence type="ECO:0000313" key="3">
    <source>
        <dbReference type="EMBL" id="WSE29949.1"/>
    </source>
</evidence>